<proteinExistence type="predicted"/>
<dbReference type="Proteomes" id="UP001374952">
    <property type="component" value="Unassembled WGS sequence"/>
</dbReference>
<dbReference type="EMBL" id="JBAKAX010000004">
    <property type="protein sequence ID" value="MEL0603803.1"/>
    <property type="molecule type" value="Genomic_DNA"/>
</dbReference>
<gene>
    <name evidence="1" type="ORF">V6250_06465</name>
</gene>
<accession>A0ACC6R1X9</accession>
<reference evidence="1" key="1">
    <citation type="submission" date="2024-02" db="EMBL/GenBank/DDBJ databases">
        <title>Bacteria isolated from the canopy kelp, Nereocystis luetkeana.</title>
        <authorList>
            <person name="Pfister C.A."/>
            <person name="Younker I.T."/>
            <person name="Light S.H."/>
        </authorList>
    </citation>
    <scope>NUCLEOTIDE SEQUENCE</scope>
    <source>
        <strain evidence="1">TN.2.01</strain>
    </source>
</reference>
<evidence type="ECO:0000313" key="2">
    <source>
        <dbReference type="Proteomes" id="UP001374952"/>
    </source>
</evidence>
<sequence length="557" mass="64299">MHKAFIKLGKQKKIMYLTSFLLVVIIFNVLLNNTLHKKIHKNGQQLTQQIYELQINANADKEIVQALVQSKGFMLTAHSNAEHFKYLVNIQHDVFSYKTLSISLYHWPAWVEQAYLFLLLNLIMLGAASWWVRWWKVIINKPTANIPLPRTQTKAAKKPSTQIATLNCEVKSMYGATTARHSLFAIVKCDCVFDENTDIQASFKVMIAKYFKELPSVSVNLFDANNVAITLNNIPVEKLDTYSENLHECVYQICRRYRSTVKRKNIKVGLCDYRYAAEQPVIFKLAKSALLFSEKNVIQHWHRLTLQHDQEKLISCGQVIENIKKKKFILFFQPLFMITSGDIVQHEVLIRIRQQPHGLLAARYFINQGFDNLQAFELDKAVLLQVKKLILTEPNELAVSINLHISNWFNEKFWDWFVTNMQAFTKERKLQFEISEADFIKYQTKLTYAFEKLTALKSVVVIDNVQSVEHIDQIASQPIASAIKLGYALVHNVDEKAQQQKQVKNIVAQSKLLNMPVYAVGVETQKELLMLAKLGVVAAQGFYFSEPLQEYTHATFY</sequence>
<protein>
    <submittedName>
        <fullName evidence="1">EAL domain-containing protein</fullName>
    </submittedName>
</protein>
<name>A0ACC6R1X9_9GAMM</name>
<comment type="caution">
    <text evidence="1">The sequence shown here is derived from an EMBL/GenBank/DDBJ whole genome shotgun (WGS) entry which is preliminary data.</text>
</comment>
<organism evidence="1 2">
    <name type="scientific">Pseudoalteromonas undina</name>
    <dbReference type="NCBI Taxonomy" id="43660"/>
    <lineage>
        <taxon>Bacteria</taxon>
        <taxon>Pseudomonadati</taxon>
        <taxon>Pseudomonadota</taxon>
        <taxon>Gammaproteobacteria</taxon>
        <taxon>Alteromonadales</taxon>
        <taxon>Pseudoalteromonadaceae</taxon>
        <taxon>Pseudoalteromonas</taxon>
    </lineage>
</organism>
<keyword evidence="2" id="KW-1185">Reference proteome</keyword>
<evidence type="ECO:0000313" key="1">
    <source>
        <dbReference type="EMBL" id="MEL0603803.1"/>
    </source>
</evidence>